<keyword evidence="1" id="KW-1133">Transmembrane helix</keyword>
<feature type="transmembrane region" description="Helical" evidence="1">
    <location>
        <begin position="123"/>
        <end position="140"/>
    </location>
</feature>
<keyword evidence="3" id="KW-1185">Reference proteome</keyword>
<keyword evidence="1" id="KW-0472">Membrane</keyword>
<dbReference type="AlphaFoldDB" id="A0A1I0NUM0"/>
<accession>A0A1I0NUM0</accession>
<reference evidence="2 3" key="1">
    <citation type="submission" date="2016-10" db="EMBL/GenBank/DDBJ databases">
        <authorList>
            <person name="de Groot N.N."/>
        </authorList>
    </citation>
    <scope>NUCLEOTIDE SEQUENCE [LARGE SCALE GENOMIC DNA]</scope>
    <source>
        <strain evidence="2 3">TC2-24</strain>
    </source>
</reference>
<gene>
    <name evidence="2" type="ORF">SAMN04487850_1319</name>
</gene>
<feature type="transmembrane region" description="Helical" evidence="1">
    <location>
        <begin position="85"/>
        <end position="103"/>
    </location>
</feature>
<evidence type="ECO:0000256" key="1">
    <source>
        <dbReference type="SAM" id="Phobius"/>
    </source>
</evidence>
<keyword evidence="1" id="KW-0812">Transmembrane</keyword>
<protein>
    <recommendedName>
        <fullName evidence="4">O-antigen ligase like membrane protein</fullName>
    </recommendedName>
</protein>
<evidence type="ECO:0000313" key="2">
    <source>
        <dbReference type="EMBL" id="SEW04646.1"/>
    </source>
</evidence>
<feature type="transmembrane region" description="Helical" evidence="1">
    <location>
        <begin position="160"/>
        <end position="179"/>
    </location>
</feature>
<sequence length="433" mass="50258">MHIYNMENHCVVIQSQRIKRTEVLLSLLLLLSPARAITVFLLPLALFVLISRFPSHLRYKQSIAILITIFILSSLFGLATETTSLGGVILSCVIFLPMILFLFYEPSCYIDKKELYNKLAKPFLYFLLVIDILGCLYKLRHGGVDDYGWAYGKHYEYVHGLAMINTFIFLWFAIKLLYGRLSRKEWLILSMIVLSIIGCGYGLGIICLFLTFVVLLCRLGKRKSLLILCLLLIGVYEFSRSPHLEYERENIVLAMDNVDVRKITMFHEFISLLKDDNQIFMIGTGPGGYNSRSALLLSGDNQNFVNKTLGDIQPIYYKKYIYPLWNRTFVSQAAHTDGTRNKPFSSFVSIWAELGVFFIVIFAIIYIKLIKQLRRYKRHKVEYYFLLSLDIFMVFSLISHLWLETTEFIVYCLIRFFAIMSLKSEHSAKSHEE</sequence>
<feature type="transmembrane region" description="Helical" evidence="1">
    <location>
        <begin position="62"/>
        <end position="79"/>
    </location>
</feature>
<feature type="transmembrane region" description="Helical" evidence="1">
    <location>
        <begin position="23"/>
        <end position="50"/>
    </location>
</feature>
<proteinExistence type="predicted"/>
<feature type="transmembrane region" description="Helical" evidence="1">
    <location>
        <begin position="381"/>
        <end position="402"/>
    </location>
</feature>
<dbReference type="EMBL" id="FOIQ01000003">
    <property type="protein sequence ID" value="SEW04646.1"/>
    <property type="molecule type" value="Genomic_DNA"/>
</dbReference>
<feature type="transmembrane region" description="Helical" evidence="1">
    <location>
        <begin position="350"/>
        <end position="369"/>
    </location>
</feature>
<name>A0A1I0NUM0_9BACT</name>
<dbReference type="Proteomes" id="UP000199373">
    <property type="component" value="Unassembled WGS sequence"/>
</dbReference>
<evidence type="ECO:0008006" key="4">
    <source>
        <dbReference type="Google" id="ProtNLM"/>
    </source>
</evidence>
<evidence type="ECO:0000313" key="3">
    <source>
        <dbReference type="Proteomes" id="UP000199373"/>
    </source>
</evidence>
<organism evidence="2 3">
    <name type="scientific">Prevotella aff. ruminicola Tc2-24</name>
    <dbReference type="NCBI Taxonomy" id="81582"/>
    <lineage>
        <taxon>Bacteria</taxon>
        <taxon>Pseudomonadati</taxon>
        <taxon>Bacteroidota</taxon>
        <taxon>Bacteroidia</taxon>
        <taxon>Bacteroidales</taxon>
        <taxon>Prevotellaceae</taxon>
        <taxon>Prevotella</taxon>
    </lineage>
</organism>
<feature type="transmembrane region" description="Helical" evidence="1">
    <location>
        <begin position="186"/>
        <end position="216"/>
    </location>
</feature>